<keyword evidence="10 15" id="KW-0472">Membrane</keyword>
<dbReference type="Pfam" id="PF08266">
    <property type="entry name" value="Cadherin_2"/>
    <property type="match status" value="1"/>
</dbReference>
<dbReference type="PANTHER" id="PTHR24028">
    <property type="entry name" value="CADHERIN-87A"/>
    <property type="match status" value="1"/>
</dbReference>
<sequence>MAGTGGKQVLLCVLLSCLEGASGQIRYSIPEELKHGAFVGNIADDLGLNVGELSARRFRIVSGASKRYLEVNLENGVLFVNEKVDREQLCGLRAACFLNLEIVIENPLELYQAEIEILDVNDNAPSFPNAQLRLEITESAAPGARFPLESAHDPDVGTNSLRGYRLSPNEHFVLEVQSRSERRQSAELVLDRPLDRETESVHRLVLTAVDGGSPKKSGSVLITVRVLDANDNPPVFPQPVYTVRLAENAPAGTLLLRLNATDPDEGSNGRIVYSFGQHAAQAVRELFSLDPQTGQLRVRAPLDYEDCPVHEIFVQAKDLGANSVAAHCHVLLELLDVNDNPPEIALTSVSSPVSEDASPGTVIALISVTDRDSGANGRVSCRLSDTGAGTGKLPFKLLPSFRRYYTLVTEHRLDRETVPEYNVTVEARDGGTPPLSSNRTITVRVSDVNDNPPRFSRSSYTVRVPENNAPGASICSVSAEDPDLNQNSYVSYSIVNEPLRGMPISTYVSVNSDTGRLYALRSFDYEQLRGFRVQIQAQDAGFTPLSSNTTVHVLIVDRNDNGPVIVSPLARDGSVAAETVPRSAGPGWLAVKVTAVDADEGPNGHLSYRLLQATDRELFHLERQTGEIRLARRFGAEDASQQTLIVQAKDNGLPPLSATVTILLTAVDAPLPDPRSDSTGEPELSTDLTLYLIVSLGSVSFLFLVAILILALLRCHRDAVSSRGLSPAAACCFPRRSRSAKPEARRQLPVAGAEVTAGRLPSQVYRYTERRSPGSASSDFMFLRAGGGQAGGGPNGLLFGVGAKAPSEVKQQNTEYHNSPLQRHTGSSSWDLEETGGRYDGEMESGKVRSAGTAPTETNGLAPLPEADVHGWIPRYGPQYPYPDQPPGYKLNVYIPGSAPLKLSKLQSFTASDMDKNNTFSTFGKKTKLISSLDIKPDRTLT</sequence>
<dbReference type="InterPro" id="IPR032455">
    <property type="entry name" value="Cadherin_C"/>
</dbReference>
<accession>A0A401SHI1</accession>
<dbReference type="STRING" id="137246.A0A401SHI1"/>
<feature type="domain" description="Cadherin" evidence="17">
    <location>
        <begin position="237"/>
        <end position="344"/>
    </location>
</feature>
<evidence type="ECO:0000256" key="2">
    <source>
        <dbReference type="ARBA" id="ARBA00004251"/>
    </source>
</evidence>
<evidence type="ECO:0000256" key="14">
    <source>
        <dbReference type="SAM" id="MobiDB-lite"/>
    </source>
</evidence>
<proteinExistence type="predicted"/>
<keyword evidence="3" id="KW-1003">Cell membrane</keyword>
<feature type="domain" description="Cadherin" evidence="17">
    <location>
        <begin position="128"/>
        <end position="236"/>
    </location>
</feature>
<evidence type="ECO:0000256" key="9">
    <source>
        <dbReference type="ARBA" id="ARBA00022989"/>
    </source>
</evidence>
<feature type="region of interest" description="Disordered" evidence="14">
    <location>
        <begin position="814"/>
        <end position="863"/>
    </location>
</feature>
<dbReference type="GO" id="GO:0007156">
    <property type="term" value="P:homophilic cell adhesion via plasma membrane adhesion molecules"/>
    <property type="evidence" value="ECO:0007669"/>
    <property type="project" value="InterPro"/>
</dbReference>
<keyword evidence="11" id="KW-0325">Glycoprotein</keyword>
<dbReference type="Pfam" id="PF15974">
    <property type="entry name" value="Cadherin_tail"/>
    <property type="match status" value="1"/>
</dbReference>
<evidence type="ECO:0000256" key="7">
    <source>
        <dbReference type="ARBA" id="ARBA00022837"/>
    </source>
</evidence>
<dbReference type="Gene3D" id="2.60.40.60">
    <property type="entry name" value="Cadherins"/>
    <property type="match status" value="6"/>
</dbReference>
<evidence type="ECO:0000256" key="15">
    <source>
        <dbReference type="SAM" id="Phobius"/>
    </source>
</evidence>
<dbReference type="FunFam" id="2.60.40.60:FF:000002">
    <property type="entry name" value="Protocadherin alpha 2"/>
    <property type="match status" value="1"/>
</dbReference>
<dbReference type="PROSITE" id="PS50268">
    <property type="entry name" value="CADHERIN_2"/>
    <property type="match status" value="6"/>
</dbReference>
<feature type="domain" description="Cadherin" evidence="17">
    <location>
        <begin position="456"/>
        <end position="565"/>
    </location>
</feature>
<comment type="subcellular location">
    <subcellularLocation>
        <location evidence="2">Cell membrane</location>
        <topology evidence="2">Single-pass type I membrane protein</topology>
    </subcellularLocation>
</comment>
<evidence type="ECO:0000256" key="3">
    <source>
        <dbReference type="ARBA" id="ARBA00022475"/>
    </source>
</evidence>
<protein>
    <recommendedName>
        <fullName evidence="12">Protocadherin gamma-C3</fullName>
    </recommendedName>
</protein>
<dbReference type="OMA" id="SHTHEFP"/>
<feature type="transmembrane region" description="Helical" evidence="15">
    <location>
        <begin position="688"/>
        <end position="713"/>
    </location>
</feature>
<keyword evidence="5 16" id="KW-0732">Signal</keyword>
<comment type="function">
    <text evidence="1">Potential calcium-dependent cell-adhesion protein. May be involved in the establishment and maintenance of specific neuronal connections in the brain.</text>
</comment>
<feature type="domain" description="Cadherin" evidence="17">
    <location>
        <begin position="345"/>
        <end position="455"/>
    </location>
</feature>
<dbReference type="InterPro" id="IPR020894">
    <property type="entry name" value="Cadherin_CS"/>
</dbReference>
<dbReference type="FunFam" id="2.60.40.60:FF:000018">
    <property type="entry name" value="Protocadherin gamma c3"/>
    <property type="match status" value="1"/>
</dbReference>
<dbReference type="FunFam" id="2.60.40.60:FF:000001">
    <property type="entry name" value="Protocadherin alpha 2"/>
    <property type="match status" value="1"/>
</dbReference>
<keyword evidence="19" id="KW-1185">Reference proteome</keyword>
<dbReference type="Pfam" id="PF16492">
    <property type="entry name" value="Cadherin_C_2"/>
    <property type="match status" value="1"/>
</dbReference>
<dbReference type="SMART" id="SM00112">
    <property type="entry name" value="CA"/>
    <property type="match status" value="6"/>
</dbReference>
<keyword evidence="8" id="KW-0130">Cell adhesion</keyword>
<organism evidence="18 19">
    <name type="scientific">Chiloscyllium punctatum</name>
    <name type="common">Brownbanded bambooshark</name>
    <name type="synonym">Hemiscyllium punctatum</name>
    <dbReference type="NCBI Taxonomy" id="137246"/>
    <lineage>
        <taxon>Eukaryota</taxon>
        <taxon>Metazoa</taxon>
        <taxon>Chordata</taxon>
        <taxon>Craniata</taxon>
        <taxon>Vertebrata</taxon>
        <taxon>Chondrichthyes</taxon>
        <taxon>Elasmobranchii</taxon>
        <taxon>Galeomorphii</taxon>
        <taxon>Galeoidea</taxon>
        <taxon>Orectolobiformes</taxon>
        <taxon>Hemiscylliidae</taxon>
        <taxon>Chiloscyllium</taxon>
    </lineage>
</organism>
<dbReference type="InterPro" id="IPR002126">
    <property type="entry name" value="Cadherin-like_dom"/>
</dbReference>
<reference evidence="18 19" key="1">
    <citation type="journal article" date="2018" name="Nat. Ecol. Evol.">
        <title>Shark genomes provide insights into elasmobranch evolution and the origin of vertebrates.</title>
        <authorList>
            <person name="Hara Y"/>
            <person name="Yamaguchi K"/>
            <person name="Onimaru K"/>
            <person name="Kadota M"/>
            <person name="Koyanagi M"/>
            <person name="Keeley SD"/>
            <person name="Tatsumi K"/>
            <person name="Tanaka K"/>
            <person name="Motone F"/>
            <person name="Kageyama Y"/>
            <person name="Nozu R"/>
            <person name="Adachi N"/>
            <person name="Nishimura O"/>
            <person name="Nakagawa R"/>
            <person name="Tanegashima C"/>
            <person name="Kiyatake I"/>
            <person name="Matsumoto R"/>
            <person name="Murakumo K"/>
            <person name="Nishida K"/>
            <person name="Terakita A"/>
            <person name="Kuratani S"/>
            <person name="Sato K"/>
            <person name="Hyodo S Kuraku.S."/>
        </authorList>
    </citation>
    <scope>NUCLEOTIDE SEQUENCE [LARGE SCALE GENOMIC DNA]</scope>
</reference>
<feature type="domain" description="Cadherin" evidence="17">
    <location>
        <begin position="21"/>
        <end position="127"/>
    </location>
</feature>
<evidence type="ECO:0000313" key="19">
    <source>
        <dbReference type="Proteomes" id="UP000287033"/>
    </source>
</evidence>
<name>A0A401SHI1_CHIPU</name>
<dbReference type="PANTHER" id="PTHR24028:SF236">
    <property type="entry name" value="PROTOCADHERIN GAMMA-C3"/>
    <property type="match status" value="1"/>
</dbReference>
<feature type="signal peptide" evidence="16">
    <location>
        <begin position="1"/>
        <end position="23"/>
    </location>
</feature>
<evidence type="ECO:0000256" key="12">
    <source>
        <dbReference type="ARBA" id="ARBA00074462"/>
    </source>
</evidence>
<evidence type="ECO:0000259" key="17">
    <source>
        <dbReference type="PROSITE" id="PS50268"/>
    </source>
</evidence>
<dbReference type="AlphaFoldDB" id="A0A401SHI1"/>
<dbReference type="FunFam" id="2.60.40.60:FF:000006">
    <property type="entry name" value="Protocadherin alpha 2"/>
    <property type="match status" value="1"/>
</dbReference>
<dbReference type="EMBL" id="BEZZ01000269">
    <property type="protein sequence ID" value="GCC29867.1"/>
    <property type="molecule type" value="Genomic_DNA"/>
</dbReference>
<dbReference type="InterPro" id="IPR031904">
    <property type="entry name" value="Cadherin_CBD"/>
</dbReference>
<evidence type="ECO:0000313" key="18">
    <source>
        <dbReference type="EMBL" id="GCC29867.1"/>
    </source>
</evidence>
<evidence type="ECO:0000256" key="5">
    <source>
        <dbReference type="ARBA" id="ARBA00022729"/>
    </source>
</evidence>
<dbReference type="InterPro" id="IPR013164">
    <property type="entry name" value="Cadherin_N"/>
</dbReference>
<comment type="caution">
    <text evidence="18">The sequence shown here is derived from an EMBL/GenBank/DDBJ whole genome shotgun (WGS) entry which is preliminary data.</text>
</comment>
<dbReference type="PRINTS" id="PR00205">
    <property type="entry name" value="CADHERIN"/>
</dbReference>
<feature type="domain" description="Cadherin" evidence="17">
    <location>
        <begin position="579"/>
        <end position="676"/>
    </location>
</feature>
<dbReference type="Proteomes" id="UP000287033">
    <property type="component" value="Unassembled WGS sequence"/>
</dbReference>
<evidence type="ECO:0000256" key="13">
    <source>
        <dbReference type="PROSITE-ProRule" id="PRU00043"/>
    </source>
</evidence>
<dbReference type="FunFam" id="2.60.40.60:FF:000004">
    <property type="entry name" value="Protocadherin 1 gamma 2"/>
    <property type="match status" value="1"/>
</dbReference>
<evidence type="ECO:0000256" key="8">
    <source>
        <dbReference type="ARBA" id="ARBA00022889"/>
    </source>
</evidence>
<evidence type="ECO:0000256" key="10">
    <source>
        <dbReference type="ARBA" id="ARBA00023136"/>
    </source>
</evidence>
<dbReference type="GO" id="GO:0005509">
    <property type="term" value="F:calcium ion binding"/>
    <property type="evidence" value="ECO:0007669"/>
    <property type="project" value="UniProtKB-UniRule"/>
</dbReference>
<evidence type="ECO:0000256" key="11">
    <source>
        <dbReference type="ARBA" id="ARBA00023180"/>
    </source>
</evidence>
<dbReference type="FunFam" id="2.60.40.60:FF:000185">
    <property type="entry name" value="Protocadherin 2 alpha c"/>
    <property type="match status" value="1"/>
</dbReference>
<dbReference type="SUPFAM" id="SSF49313">
    <property type="entry name" value="Cadherin-like"/>
    <property type="match status" value="6"/>
</dbReference>
<dbReference type="CDD" id="cd11304">
    <property type="entry name" value="Cadherin_repeat"/>
    <property type="match status" value="6"/>
</dbReference>
<dbReference type="PROSITE" id="PS00232">
    <property type="entry name" value="CADHERIN_1"/>
    <property type="match status" value="3"/>
</dbReference>
<feature type="compositionally biased region" description="Basic and acidic residues" evidence="14">
    <location>
        <begin position="835"/>
        <end position="847"/>
    </location>
</feature>
<keyword evidence="7 13" id="KW-0106">Calcium</keyword>
<keyword evidence="9 15" id="KW-1133">Transmembrane helix</keyword>
<dbReference type="InterPro" id="IPR050174">
    <property type="entry name" value="Protocadherin/Cadherin-CA"/>
</dbReference>
<gene>
    <name evidence="18" type="ORF">chiPu_0008310</name>
</gene>
<dbReference type="InterPro" id="IPR015919">
    <property type="entry name" value="Cadherin-like_sf"/>
</dbReference>
<evidence type="ECO:0000256" key="4">
    <source>
        <dbReference type="ARBA" id="ARBA00022692"/>
    </source>
</evidence>
<evidence type="ECO:0000256" key="1">
    <source>
        <dbReference type="ARBA" id="ARBA00003436"/>
    </source>
</evidence>
<keyword evidence="6" id="KW-0677">Repeat</keyword>
<keyword evidence="4 15" id="KW-0812">Transmembrane</keyword>
<evidence type="ECO:0000256" key="6">
    <source>
        <dbReference type="ARBA" id="ARBA00022737"/>
    </source>
</evidence>
<dbReference type="Pfam" id="PF00028">
    <property type="entry name" value="Cadherin"/>
    <property type="match status" value="5"/>
</dbReference>
<feature type="compositionally biased region" description="Polar residues" evidence="14">
    <location>
        <begin position="814"/>
        <end position="830"/>
    </location>
</feature>
<dbReference type="GO" id="GO:0005886">
    <property type="term" value="C:plasma membrane"/>
    <property type="evidence" value="ECO:0007669"/>
    <property type="project" value="UniProtKB-SubCell"/>
</dbReference>
<dbReference type="OrthoDB" id="6252479at2759"/>
<evidence type="ECO:0000256" key="16">
    <source>
        <dbReference type="SAM" id="SignalP"/>
    </source>
</evidence>
<feature type="chain" id="PRO_5019190840" description="Protocadherin gamma-C3" evidence="16">
    <location>
        <begin position="24"/>
        <end position="942"/>
    </location>
</feature>